<feature type="transmembrane region" description="Helical" evidence="6">
    <location>
        <begin position="265"/>
        <end position="283"/>
    </location>
</feature>
<comment type="subcellular location">
    <subcellularLocation>
        <location evidence="1">Cell membrane</location>
        <topology evidence="1">Multi-pass membrane protein</topology>
    </subcellularLocation>
</comment>
<keyword evidence="5 6" id="KW-0472">Membrane</keyword>
<organism evidence="7 8">
    <name type="scientific">Aquirufa ecclesiirivi</name>
    <dbReference type="NCBI Taxonomy" id="2715124"/>
    <lineage>
        <taxon>Bacteria</taxon>
        <taxon>Pseudomonadati</taxon>
        <taxon>Bacteroidota</taxon>
        <taxon>Cytophagia</taxon>
        <taxon>Cytophagales</taxon>
        <taxon>Flectobacillaceae</taxon>
        <taxon>Aquirufa</taxon>
    </lineage>
</organism>
<proteinExistence type="predicted"/>
<evidence type="ECO:0000256" key="1">
    <source>
        <dbReference type="ARBA" id="ARBA00004651"/>
    </source>
</evidence>
<feature type="transmembrane region" description="Helical" evidence="6">
    <location>
        <begin position="450"/>
        <end position="467"/>
    </location>
</feature>
<name>A0ABT4JG62_9BACT</name>
<evidence type="ECO:0000256" key="4">
    <source>
        <dbReference type="ARBA" id="ARBA00022989"/>
    </source>
</evidence>
<dbReference type="EMBL" id="JAANOH010000002">
    <property type="protein sequence ID" value="MCZ2475107.1"/>
    <property type="molecule type" value="Genomic_DNA"/>
</dbReference>
<dbReference type="InterPro" id="IPR050833">
    <property type="entry name" value="Poly_Biosynth_Transport"/>
</dbReference>
<accession>A0ABT4JG62</accession>
<feature type="transmembrane region" description="Helical" evidence="6">
    <location>
        <begin position="194"/>
        <end position="215"/>
    </location>
</feature>
<feature type="transmembrane region" description="Helical" evidence="6">
    <location>
        <begin position="348"/>
        <end position="376"/>
    </location>
</feature>
<protein>
    <recommendedName>
        <fullName evidence="9">Polysaccharide biosynthesis protein</fullName>
    </recommendedName>
</protein>
<evidence type="ECO:0008006" key="9">
    <source>
        <dbReference type="Google" id="ProtNLM"/>
    </source>
</evidence>
<evidence type="ECO:0000256" key="2">
    <source>
        <dbReference type="ARBA" id="ARBA00022475"/>
    </source>
</evidence>
<feature type="transmembrane region" description="Helical" evidence="6">
    <location>
        <begin position="161"/>
        <end position="182"/>
    </location>
</feature>
<feature type="transmembrane region" description="Helical" evidence="6">
    <location>
        <begin position="48"/>
        <end position="69"/>
    </location>
</feature>
<gene>
    <name evidence="7" type="ORF">G9H61_06600</name>
</gene>
<feature type="transmembrane region" description="Helical" evidence="6">
    <location>
        <begin position="479"/>
        <end position="500"/>
    </location>
</feature>
<dbReference type="Proteomes" id="UP001321186">
    <property type="component" value="Unassembled WGS sequence"/>
</dbReference>
<comment type="caution">
    <text evidence="7">The sequence shown here is derived from an EMBL/GenBank/DDBJ whole genome shotgun (WGS) entry which is preliminary data.</text>
</comment>
<keyword evidence="8" id="KW-1185">Reference proteome</keyword>
<feature type="transmembrane region" description="Helical" evidence="6">
    <location>
        <begin position="388"/>
        <end position="406"/>
    </location>
</feature>
<feature type="transmembrane region" description="Helical" evidence="6">
    <location>
        <begin position="317"/>
        <end position="336"/>
    </location>
</feature>
<keyword evidence="3 6" id="KW-0812">Transmembrane</keyword>
<keyword evidence="4 6" id="KW-1133">Transmembrane helix</keyword>
<keyword evidence="2" id="KW-1003">Cell membrane</keyword>
<dbReference type="PANTHER" id="PTHR30250:SF11">
    <property type="entry name" value="O-ANTIGEN TRANSPORTER-RELATED"/>
    <property type="match status" value="1"/>
</dbReference>
<evidence type="ECO:0000313" key="8">
    <source>
        <dbReference type="Proteomes" id="UP001321186"/>
    </source>
</evidence>
<dbReference type="RefSeq" id="WP_269009975.1">
    <property type="nucleotide sequence ID" value="NZ_JAANOH010000002.1"/>
</dbReference>
<dbReference type="PANTHER" id="PTHR30250">
    <property type="entry name" value="PST FAMILY PREDICTED COLANIC ACID TRANSPORTER"/>
    <property type="match status" value="1"/>
</dbReference>
<feature type="transmembrane region" description="Helical" evidence="6">
    <location>
        <begin position="412"/>
        <end position="430"/>
    </location>
</feature>
<reference evidence="7 8" key="1">
    <citation type="submission" date="2020-03" db="EMBL/GenBank/DDBJ databases">
        <authorList>
            <person name="Pitt A."/>
            <person name="Hahn M.W."/>
        </authorList>
    </citation>
    <scope>NUCLEOTIDE SEQUENCE [LARGE SCALE GENOMIC DNA]</scope>
    <source>
        <strain evidence="7 8">5A-MARBSE</strain>
    </source>
</reference>
<evidence type="ECO:0000313" key="7">
    <source>
        <dbReference type="EMBL" id="MCZ2475107.1"/>
    </source>
</evidence>
<feature type="transmembrane region" description="Helical" evidence="6">
    <location>
        <begin position="133"/>
        <end position="149"/>
    </location>
</feature>
<evidence type="ECO:0000256" key="3">
    <source>
        <dbReference type="ARBA" id="ARBA00022692"/>
    </source>
</evidence>
<feature type="transmembrane region" description="Helical" evidence="6">
    <location>
        <begin position="236"/>
        <end position="253"/>
    </location>
</feature>
<evidence type="ECO:0000256" key="6">
    <source>
        <dbReference type="SAM" id="Phobius"/>
    </source>
</evidence>
<feature type="transmembrane region" description="Helical" evidence="6">
    <location>
        <begin position="15"/>
        <end position="36"/>
    </location>
</feature>
<sequence>MSILSKNESFSKSVILIYVTRIIGFISGLLSVFLVIPNLASKPEIFGIYTVCISLTIFFSYSDLGFIAAGQKYAAEYFAQKKLDKELEVIGFVIFVLIGFLVLVSFGIAVFAIYPEWIIKDVSLESREISKQLLFILCFSAPIIVFQRFNSIVYSVRLNDYIYQSIDILINVVKIMGISWFVNKESYDIVGYYLFVQLLSFFSAFISIIIATKLYQFSLIDFIGKLRFSSEMFIKTKSLAFSSLLLTISWILYFELDSILLSKFYGTKVVAMYAIGFTILSFCRNMYNTLYAPFQARFNHFVGLEDEVSLLDMLQKVIMATLILCIIPPMVLIFYMEAIIQVWVGKLYLSSVLISDLFVLTIAFSAISIPLSYVLIAKLQNKVLRFSALFLPIIFYLSLWVFHVYLGEKSLAFAKVLTVFLGSCITIWGLYKNVVSGIFSLYFEAIKKMLIPLLLLLICFYLFPAPSDLEFRNFQSYIQLSYLIIPSALIPILFYYFILFKTDILLYLRRKNELEIHD</sequence>
<feature type="transmembrane region" description="Helical" evidence="6">
    <location>
        <begin position="89"/>
        <end position="113"/>
    </location>
</feature>
<evidence type="ECO:0000256" key="5">
    <source>
        <dbReference type="ARBA" id="ARBA00023136"/>
    </source>
</evidence>